<evidence type="ECO:0000259" key="2">
    <source>
        <dbReference type="PROSITE" id="PS50011"/>
    </source>
</evidence>
<dbReference type="InterPro" id="IPR056002">
    <property type="entry name" value="DUF7580"/>
</dbReference>
<reference evidence="3" key="1">
    <citation type="submission" date="2020-01" db="EMBL/GenBank/DDBJ databases">
        <title>Identification and distribution of gene clusters putatively required for synthesis of sphingolipid metabolism inhibitors in phylogenetically diverse species of the filamentous fungus Fusarium.</title>
        <authorList>
            <person name="Kim H.-S."/>
            <person name="Busman M."/>
            <person name="Brown D.W."/>
            <person name="Divon H."/>
            <person name="Uhlig S."/>
            <person name="Proctor R.H."/>
        </authorList>
    </citation>
    <scope>NUCLEOTIDE SEQUENCE</scope>
    <source>
        <strain evidence="3">NRRL 53441</strain>
    </source>
</reference>
<feature type="region of interest" description="Disordered" evidence="1">
    <location>
        <begin position="112"/>
        <end position="148"/>
    </location>
</feature>
<dbReference type="OrthoDB" id="1911848at2759"/>
<name>A0A8H4KSL8_9HYPO</name>
<dbReference type="GO" id="GO:0004672">
    <property type="term" value="F:protein kinase activity"/>
    <property type="evidence" value="ECO:0007669"/>
    <property type="project" value="InterPro"/>
</dbReference>
<protein>
    <recommendedName>
        <fullName evidence="2">Protein kinase domain-containing protein</fullName>
    </recommendedName>
</protein>
<dbReference type="Proteomes" id="UP000605986">
    <property type="component" value="Unassembled WGS sequence"/>
</dbReference>
<evidence type="ECO:0000256" key="1">
    <source>
        <dbReference type="SAM" id="MobiDB-lite"/>
    </source>
</evidence>
<dbReference type="PANTHER" id="PTHR37542">
    <property type="entry name" value="HELO DOMAIN-CONTAINING PROTEIN-RELATED"/>
    <property type="match status" value="1"/>
</dbReference>
<comment type="caution">
    <text evidence="3">The sequence shown here is derived from an EMBL/GenBank/DDBJ whole genome shotgun (WGS) entry which is preliminary data.</text>
</comment>
<dbReference type="Gene3D" id="1.10.510.10">
    <property type="entry name" value="Transferase(Phosphotransferase) domain 1"/>
    <property type="match status" value="1"/>
</dbReference>
<accession>A0A8H4KSL8</accession>
<dbReference type="Pfam" id="PF24476">
    <property type="entry name" value="DUF7580"/>
    <property type="match status" value="1"/>
</dbReference>
<dbReference type="GO" id="GO:0005524">
    <property type="term" value="F:ATP binding"/>
    <property type="evidence" value="ECO:0007669"/>
    <property type="project" value="InterPro"/>
</dbReference>
<dbReference type="InterPro" id="IPR000719">
    <property type="entry name" value="Prot_kinase_dom"/>
</dbReference>
<gene>
    <name evidence="3" type="ORF">F53441_2224</name>
</gene>
<dbReference type="InterPro" id="IPR038305">
    <property type="entry name" value="HeLo_sf"/>
</dbReference>
<dbReference type="AlphaFoldDB" id="A0A8H4KSL8"/>
<proteinExistence type="predicted"/>
<sequence>MAEAVGTALAVVGVLGQLFDGCVKAYNLFTAAANLDTDSQRLLCKVRIEEMRLVVWGRDWGVAEGRLEAHLESTRNPQLRSLALQILEELHSAVTDFKKLRDRYGLVDEGSGTGSGSLEVIGSKPKKSPSPSRKSSKDEEVRKSSGVSKTINERSWGKEISLRARWVIGDKEKFVNLLKDLRAQDFNDGLERLFPPSHLPSFQRAWTHQLLESAQRDITQLSLLETASNGIYPKLTTSANLKKLRINLDAKPQASFKPTFALKVPRAALDLSEDGGDGGRTKGQHELAGDVVIEWVDYDRDDVDERVAHVRRLDDLARMMHSASECHPDLHSIDCVGYVDDTSRCRYGLVYKAPSPSFSTLHELIASSDLKTPDLDERVRLARTLAVALWSLHSLDWLHKSLCSSNILFFPSAFSASAHSSTASGALVPDIQHPYLTGFDASRPDLDTALSVAPRNPSILTLHRHPASLRGFPHCKPMDIYSLGLVLLEIGLWKVLQTYHKPHYSADRWRDKVLRTALVPGLGSKVGRRYRDVVDNCLAVSEEMTSAEAAKVIEDVVTALEGIRV</sequence>
<dbReference type="PANTHER" id="PTHR37542:SF1">
    <property type="entry name" value="PRION-INHIBITION AND PROPAGATION HELO DOMAIN-CONTAINING PROTEIN"/>
    <property type="match status" value="1"/>
</dbReference>
<dbReference type="SUPFAM" id="SSF56112">
    <property type="entry name" value="Protein kinase-like (PK-like)"/>
    <property type="match status" value="1"/>
</dbReference>
<dbReference type="PROSITE" id="PS50011">
    <property type="entry name" value="PROTEIN_KINASE_DOM"/>
    <property type="match status" value="1"/>
</dbReference>
<dbReference type="Gene3D" id="1.20.120.1020">
    <property type="entry name" value="Prion-inhibition and propagation, HeLo domain"/>
    <property type="match status" value="1"/>
</dbReference>
<evidence type="ECO:0000313" key="4">
    <source>
        <dbReference type="Proteomes" id="UP000605986"/>
    </source>
</evidence>
<dbReference type="EMBL" id="JAADJG010000090">
    <property type="protein sequence ID" value="KAF4455435.1"/>
    <property type="molecule type" value="Genomic_DNA"/>
</dbReference>
<evidence type="ECO:0000313" key="3">
    <source>
        <dbReference type="EMBL" id="KAF4455435.1"/>
    </source>
</evidence>
<dbReference type="InterPro" id="IPR029498">
    <property type="entry name" value="HeLo_dom"/>
</dbReference>
<keyword evidence="4" id="KW-1185">Reference proteome</keyword>
<dbReference type="InterPro" id="IPR011009">
    <property type="entry name" value="Kinase-like_dom_sf"/>
</dbReference>
<dbReference type="Pfam" id="PF14479">
    <property type="entry name" value="HeLo"/>
    <property type="match status" value="1"/>
</dbReference>
<feature type="domain" description="Protein kinase" evidence="2">
    <location>
        <begin position="221"/>
        <end position="565"/>
    </location>
</feature>
<organism evidence="3 4">
    <name type="scientific">Fusarium austroafricanum</name>
    <dbReference type="NCBI Taxonomy" id="2364996"/>
    <lineage>
        <taxon>Eukaryota</taxon>
        <taxon>Fungi</taxon>
        <taxon>Dikarya</taxon>
        <taxon>Ascomycota</taxon>
        <taxon>Pezizomycotina</taxon>
        <taxon>Sordariomycetes</taxon>
        <taxon>Hypocreomycetidae</taxon>
        <taxon>Hypocreales</taxon>
        <taxon>Nectriaceae</taxon>
        <taxon>Fusarium</taxon>
        <taxon>Fusarium concolor species complex</taxon>
    </lineage>
</organism>